<name>A0A6A5GEJ2_CAERE</name>
<dbReference type="KEGG" id="crq:GCK72_020077"/>
<proteinExistence type="inferred from homology"/>
<evidence type="ECO:0000256" key="6">
    <source>
        <dbReference type="ARBA" id="ARBA00023015"/>
    </source>
</evidence>
<evidence type="ECO:0000256" key="8">
    <source>
        <dbReference type="ARBA" id="ARBA00023163"/>
    </source>
</evidence>
<dbReference type="GO" id="GO:0000978">
    <property type="term" value="F:RNA polymerase II cis-regulatory region sequence-specific DNA binding"/>
    <property type="evidence" value="ECO:0007669"/>
    <property type="project" value="InterPro"/>
</dbReference>
<keyword evidence="9 11" id="KW-0675">Receptor</keyword>
<keyword evidence="4 11" id="KW-0863">Zinc-finger</keyword>
<comment type="caution">
    <text evidence="14">The sequence shown here is derived from an EMBL/GenBank/DDBJ whole genome shotgun (WGS) entry which is preliminary data.</text>
</comment>
<dbReference type="PRINTS" id="PR00047">
    <property type="entry name" value="STROIDFINGER"/>
</dbReference>
<reference evidence="14 15" key="1">
    <citation type="submission" date="2019-12" db="EMBL/GenBank/DDBJ databases">
        <title>Chromosome-level assembly of the Caenorhabditis remanei genome.</title>
        <authorList>
            <person name="Teterina A.A."/>
            <person name="Willis J.H."/>
            <person name="Phillips P.C."/>
        </authorList>
    </citation>
    <scope>NUCLEOTIDE SEQUENCE [LARGE SCALE GENOMIC DNA]</scope>
    <source>
        <strain evidence="14 15">PX506</strain>
        <tissue evidence="14">Whole organism</tissue>
    </source>
</reference>
<gene>
    <name evidence="14" type="ORF">GCK72_020077</name>
</gene>
<dbReference type="GeneID" id="78776876"/>
<dbReference type="InterPro" id="IPR035500">
    <property type="entry name" value="NHR-like_dom_sf"/>
</dbReference>
<evidence type="ECO:0000256" key="4">
    <source>
        <dbReference type="ARBA" id="ARBA00022771"/>
    </source>
</evidence>
<dbReference type="GO" id="GO:0005634">
    <property type="term" value="C:nucleus"/>
    <property type="evidence" value="ECO:0007669"/>
    <property type="project" value="UniProtKB-SubCell"/>
</dbReference>
<evidence type="ECO:0000259" key="13">
    <source>
        <dbReference type="PROSITE" id="PS51843"/>
    </source>
</evidence>
<dbReference type="InterPro" id="IPR000536">
    <property type="entry name" value="Nucl_hrmn_rcpt_lig-bd"/>
</dbReference>
<dbReference type="PROSITE" id="PS00031">
    <property type="entry name" value="NUCLEAR_REC_DBD_1"/>
    <property type="match status" value="1"/>
</dbReference>
<evidence type="ECO:0000256" key="7">
    <source>
        <dbReference type="ARBA" id="ARBA00023125"/>
    </source>
</evidence>
<evidence type="ECO:0000256" key="1">
    <source>
        <dbReference type="ARBA" id="ARBA00004123"/>
    </source>
</evidence>
<evidence type="ECO:0000256" key="5">
    <source>
        <dbReference type="ARBA" id="ARBA00022833"/>
    </source>
</evidence>
<evidence type="ECO:0000256" key="2">
    <source>
        <dbReference type="ARBA" id="ARBA00005993"/>
    </source>
</evidence>
<dbReference type="SMART" id="SM00430">
    <property type="entry name" value="HOLI"/>
    <property type="match status" value="1"/>
</dbReference>
<sequence length="422" mass="48609">MASPGSSDSSSSKSPPVAMISTTNCEICGQQAHGNHYGALSCRACAAFFRRYGVSNDVKSCKKNGTCVVLKKGWFNCKKCRLKKCWEKGMKIDSFQFGRDPEKVTKALVEFIGNVPPSMDTFLGRPNYIIYCAPSAEQLDNAPPRVIIDVQFLIDKAEEVLLKGLASPIFALNPLEKLAFGLQQIRRNVRKQTKIITKIGKEEAFALFEDEMLKAAEWLTYYDDFSNLPHQVQLAMLKGIWKAWTRLDKLDITAKGRKQNMCGSQQIMAHLNKHRVLCDLRKMKIDVSWCSRYTVEQLQFFSQKETADRSEESIQLMLELQPTDVELAFMMCQLSFQYVGKRFQGVILEVSDRFLESISNHLHDYYVNDLNMPQYSKRLVKMMKINNHIQQDILYEREKIQLLKVFDVYYADYSHSEVFRDI</sequence>
<comment type="subcellular location">
    <subcellularLocation>
        <location evidence="1 11">Nucleus</location>
    </subcellularLocation>
</comment>
<evidence type="ECO:0000259" key="12">
    <source>
        <dbReference type="PROSITE" id="PS51030"/>
    </source>
</evidence>
<dbReference type="RefSeq" id="XP_053582284.1">
    <property type="nucleotide sequence ID" value="XM_053733371.1"/>
</dbReference>
<keyword evidence="3 11" id="KW-0479">Metal-binding</keyword>
<keyword evidence="8 11" id="KW-0804">Transcription</keyword>
<dbReference type="InterPro" id="IPR049636">
    <property type="entry name" value="HNF4-like_DBD"/>
</dbReference>
<keyword evidence="6 11" id="KW-0805">Transcription regulation</keyword>
<evidence type="ECO:0000256" key="10">
    <source>
        <dbReference type="ARBA" id="ARBA00023242"/>
    </source>
</evidence>
<dbReference type="CDD" id="cd06960">
    <property type="entry name" value="NR_DBD_HNF4A"/>
    <property type="match status" value="1"/>
</dbReference>
<dbReference type="AlphaFoldDB" id="A0A6A5GEJ2"/>
<evidence type="ECO:0000313" key="15">
    <source>
        <dbReference type="Proteomes" id="UP000483820"/>
    </source>
</evidence>
<dbReference type="Gene3D" id="1.10.565.10">
    <property type="entry name" value="Retinoid X Receptor"/>
    <property type="match status" value="1"/>
</dbReference>
<feature type="domain" description="Nuclear receptor" evidence="12">
    <location>
        <begin position="22"/>
        <end position="97"/>
    </location>
</feature>
<accession>A0A6A5GEJ2</accession>
<comment type="similarity">
    <text evidence="2 11">Belongs to the nuclear hormone receptor family.</text>
</comment>
<dbReference type="PROSITE" id="PS51030">
    <property type="entry name" value="NUCLEAR_REC_DBD_2"/>
    <property type="match status" value="1"/>
</dbReference>
<evidence type="ECO:0000256" key="11">
    <source>
        <dbReference type="RuleBase" id="RU004334"/>
    </source>
</evidence>
<dbReference type="PANTHER" id="PTHR45680">
    <property type="entry name" value="NUCLEAR HORMONE RECEPTOR FAMILY"/>
    <property type="match status" value="1"/>
</dbReference>
<dbReference type="Gene3D" id="3.30.50.10">
    <property type="entry name" value="Erythroid Transcription Factor GATA-1, subunit A"/>
    <property type="match status" value="1"/>
</dbReference>
<evidence type="ECO:0000313" key="14">
    <source>
        <dbReference type="EMBL" id="KAF1753520.1"/>
    </source>
</evidence>
<evidence type="ECO:0000256" key="3">
    <source>
        <dbReference type="ARBA" id="ARBA00022723"/>
    </source>
</evidence>
<dbReference type="SUPFAM" id="SSF48508">
    <property type="entry name" value="Nuclear receptor ligand-binding domain"/>
    <property type="match status" value="1"/>
</dbReference>
<dbReference type="Proteomes" id="UP000483820">
    <property type="component" value="Chromosome V"/>
</dbReference>
<keyword evidence="5 11" id="KW-0862">Zinc</keyword>
<evidence type="ECO:0000256" key="9">
    <source>
        <dbReference type="ARBA" id="ARBA00023170"/>
    </source>
</evidence>
<feature type="domain" description="NR LBD" evidence="13">
    <location>
        <begin position="164"/>
        <end position="422"/>
    </location>
</feature>
<keyword evidence="10 11" id="KW-0539">Nucleus</keyword>
<dbReference type="PANTHER" id="PTHR45680:SF12">
    <property type="entry name" value="NUCLEAR HORMONE RECEPTOR FAMILY-RELATED"/>
    <property type="match status" value="1"/>
</dbReference>
<dbReference type="InterPro" id="IPR013088">
    <property type="entry name" value="Znf_NHR/GATA"/>
</dbReference>
<dbReference type="InterPro" id="IPR001628">
    <property type="entry name" value="Znf_hrmn_rcpt"/>
</dbReference>
<dbReference type="PROSITE" id="PS51843">
    <property type="entry name" value="NR_LBD"/>
    <property type="match status" value="1"/>
</dbReference>
<dbReference type="SUPFAM" id="SSF57716">
    <property type="entry name" value="Glucocorticoid receptor-like (DNA-binding domain)"/>
    <property type="match status" value="1"/>
</dbReference>
<dbReference type="GO" id="GO:0008270">
    <property type="term" value="F:zinc ion binding"/>
    <property type="evidence" value="ECO:0007669"/>
    <property type="project" value="UniProtKB-KW"/>
</dbReference>
<dbReference type="InterPro" id="IPR051152">
    <property type="entry name" value="C.elegans_Orphan_NR"/>
</dbReference>
<keyword evidence="7 11" id="KW-0238">DNA-binding</keyword>
<organism evidence="14 15">
    <name type="scientific">Caenorhabditis remanei</name>
    <name type="common">Caenorhabditis vulgaris</name>
    <dbReference type="NCBI Taxonomy" id="31234"/>
    <lineage>
        <taxon>Eukaryota</taxon>
        <taxon>Metazoa</taxon>
        <taxon>Ecdysozoa</taxon>
        <taxon>Nematoda</taxon>
        <taxon>Chromadorea</taxon>
        <taxon>Rhabditida</taxon>
        <taxon>Rhabditina</taxon>
        <taxon>Rhabditomorpha</taxon>
        <taxon>Rhabditoidea</taxon>
        <taxon>Rhabditidae</taxon>
        <taxon>Peloderinae</taxon>
        <taxon>Caenorhabditis</taxon>
    </lineage>
</organism>
<dbReference type="EMBL" id="WUAV01000005">
    <property type="protein sequence ID" value="KAF1753520.1"/>
    <property type="molecule type" value="Genomic_DNA"/>
</dbReference>
<dbReference type="Pfam" id="PF00104">
    <property type="entry name" value="Hormone_recep"/>
    <property type="match status" value="1"/>
</dbReference>
<dbReference type="Pfam" id="PF00105">
    <property type="entry name" value="zf-C4"/>
    <property type="match status" value="1"/>
</dbReference>
<dbReference type="SMART" id="SM00399">
    <property type="entry name" value="ZnF_C4"/>
    <property type="match status" value="1"/>
</dbReference>
<dbReference type="CTD" id="78776876"/>
<dbReference type="GO" id="GO:0003700">
    <property type="term" value="F:DNA-binding transcription factor activity"/>
    <property type="evidence" value="ECO:0007669"/>
    <property type="project" value="InterPro"/>
</dbReference>
<protein>
    <submittedName>
        <fullName evidence="14">Uncharacterized protein</fullName>
    </submittedName>
</protein>